<dbReference type="EMBL" id="CP042806">
    <property type="protein sequence ID" value="QEE26731.1"/>
    <property type="molecule type" value="Genomic_DNA"/>
</dbReference>
<dbReference type="SUPFAM" id="SSF48403">
    <property type="entry name" value="Ankyrin repeat"/>
    <property type="match status" value="1"/>
</dbReference>
<name>A0A5B9E8D9_9BACT</name>
<accession>A0A5B9E8D9</accession>
<feature type="region of interest" description="Disordered" evidence="4">
    <location>
        <begin position="1"/>
        <end position="33"/>
    </location>
</feature>
<dbReference type="KEGG" id="talb:FTW19_01140"/>
<dbReference type="SMART" id="SM00248">
    <property type="entry name" value="ANK"/>
    <property type="match status" value="1"/>
</dbReference>
<dbReference type="Pfam" id="PF12796">
    <property type="entry name" value="Ank_2"/>
    <property type="match status" value="1"/>
</dbReference>
<dbReference type="Gene3D" id="1.25.40.20">
    <property type="entry name" value="Ankyrin repeat-containing domain"/>
    <property type="match status" value="1"/>
</dbReference>
<feature type="compositionally biased region" description="Polar residues" evidence="4">
    <location>
        <begin position="10"/>
        <end position="19"/>
    </location>
</feature>
<protein>
    <submittedName>
        <fullName evidence="5">Ankyrin repeat domain-containing protein</fullName>
    </submittedName>
</protein>
<dbReference type="PANTHER" id="PTHR24201:SF16">
    <property type="entry name" value="ANKYRIN-1-LIKE-RELATED"/>
    <property type="match status" value="1"/>
</dbReference>
<dbReference type="InterPro" id="IPR036770">
    <property type="entry name" value="Ankyrin_rpt-contain_sf"/>
</dbReference>
<evidence type="ECO:0000256" key="3">
    <source>
        <dbReference type="PROSITE-ProRule" id="PRU00023"/>
    </source>
</evidence>
<evidence type="ECO:0000313" key="6">
    <source>
        <dbReference type="Proteomes" id="UP000321820"/>
    </source>
</evidence>
<dbReference type="PANTHER" id="PTHR24201">
    <property type="entry name" value="ANK_REP_REGION DOMAIN-CONTAINING PROTEIN"/>
    <property type="match status" value="1"/>
</dbReference>
<keyword evidence="2 3" id="KW-0040">ANK repeat</keyword>
<organism evidence="5 6">
    <name type="scientific">Terriglobus albidus</name>
    <dbReference type="NCBI Taxonomy" id="1592106"/>
    <lineage>
        <taxon>Bacteria</taxon>
        <taxon>Pseudomonadati</taxon>
        <taxon>Acidobacteriota</taxon>
        <taxon>Terriglobia</taxon>
        <taxon>Terriglobales</taxon>
        <taxon>Acidobacteriaceae</taxon>
        <taxon>Terriglobus</taxon>
    </lineage>
</organism>
<dbReference type="PROSITE" id="PS50297">
    <property type="entry name" value="ANK_REP_REGION"/>
    <property type="match status" value="1"/>
</dbReference>
<keyword evidence="6" id="KW-1185">Reference proteome</keyword>
<proteinExistence type="predicted"/>
<sequence length="190" mass="20864">MPTPRRAGTTGRSSGQVWRSSPHSSTMLSPSRDAEKHMGIFDDLLEAAKRGDDGEVRKIVTQHPGLVHQRDERGATVLHHAAFGGHRAIAEFLIQQGAEINTRDGEFGATPAGWAIEYLREMGGFLAVELDDLAFAIERGDAIWVARLLRRFPALRRANNSDGTPFSQLAEQTGDPQITRLFRAAEHAGE</sequence>
<evidence type="ECO:0000313" key="5">
    <source>
        <dbReference type="EMBL" id="QEE26731.1"/>
    </source>
</evidence>
<evidence type="ECO:0000256" key="2">
    <source>
        <dbReference type="ARBA" id="ARBA00023043"/>
    </source>
</evidence>
<gene>
    <name evidence="5" type="ORF">FTW19_01140</name>
</gene>
<feature type="repeat" description="ANK" evidence="3">
    <location>
        <begin position="73"/>
        <end position="105"/>
    </location>
</feature>
<reference evidence="5 6" key="1">
    <citation type="submission" date="2019-08" db="EMBL/GenBank/DDBJ databases">
        <title>Complete genome sequence of Terriglobus albidus strain ORNL.</title>
        <authorList>
            <person name="Podar M."/>
        </authorList>
    </citation>
    <scope>NUCLEOTIDE SEQUENCE [LARGE SCALE GENOMIC DNA]</scope>
    <source>
        <strain evidence="5 6">ORNL</strain>
    </source>
</reference>
<evidence type="ECO:0000256" key="4">
    <source>
        <dbReference type="SAM" id="MobiDB-lite"/>
    </source>
</evidence>
<dbReference type="PROSITE" id="PS50088">
    <property type="entry name" value="ANK_REPEAT"/>
    <property type="match status" value="1"/>
</dbReference>
<dbReference type="OrthoDB" id="928522at2"/>
<feature type="compositionally biased region" description="Low complexity" evidence="4">
    <location>
        <begin position="20"/>
        <end position="31"/>
    </location>
</feature>
<dbReference type="Proteomes" id="UP000321820">
    <property type="component" value="Chromosome"/>
</dbReference>
<dbReference type="AlphaFoldDB" id="A0A5B9E8D9"/>
<keyword evidence="1" id="KW-0677">Repeat</keyword>
<evidence type="ECO:0000256" key="1">
    <source>
        <dbReference type="ARBA" id="ARBA00022737"/>
    </source>
</evidence>
<dbReference type="InterPro" id="IPR002110">
    <property type="entry name" value="Ankyrin_rpt"/>
</dbReference>
<dbReference type="InterPro" id="IPR050776">
    <property type="entry name" value="Ank_Repeat/CDKN_Inhibitor"/>
</dbReference>